<reference evidence="2 3" key="1">
    <citation type="submission" date="2020-08" db="EMBL/GenBank/DDBJ databases">
        <title>Sequencing the genomes of 1000 actinobacteria strains.</title>
        <authorList>
            <person name="Klenk H.-P."/>
        </authorList>
    </citation>
    <scope>NUCLEOTIDE SEQUENCE [LARGE SCALE GENOMIC DNA]</scope>
    <source>
        <strain evidence="2 3">DSM 43149</strain>
    </source>
</reference>
<name>A0A7W7HY91_9ACTN</name>
<feature type="compositionally biased region" description="Basic and acidic residues" evidence="1">
    <location>
        <begin position="77"/>
        <end position="87"/>
    </location>
</feature>
<keyword evidence="3" id="KW-1185">Reference proteome</keyword>
<gene>
    <name evidence="2" type="ORF">BJ971_003471</name>
</gene>
<evidence type="ECO:0000313" key="3">
    <source>
        <dbReference type="Proteomes" id="UP000578112"/>
    </source>
</evidence>
<organism evidence="2 3">
    <name type="scientific">Actinoplanes digitatis</name>
    <dbReference type="NCBI Taxonomy" id="1868"/>
    <lineage>
        <taxon>Bacteria</taxon>
        <taxon>Bacillati</taxon>
        <taxon>Actinomycetota</taxon>
        <taxon>Actinomycetes</taxon>
        <taxon>Micromonosporales</taxon>
        <taxon>Micromonosporaceae</taxon>
        <taxon>Actinoplanes</taxon>
    </lineage>
</organism>
<protein>
    <submittedName>
        <fullName evidence="2">Uncharacterized protein</fullName>
    </submittedName>
</protein>
<feature type="region of interest" description="Disordered" evidence="1">
    <location>
        <begin position="28"/>
        <end position="51"/>
    </location>
</feature>
<proteinExistence type="predicted"/>
<dbReference type="EMBL" id="JACHNH010000001">
    <property type="protein sequence ID" value="MBB4762915.1"/>
    <property type="molecule type" value="Genomic_DNA"/>
</dbReference>
<sequence length="99" mass="10544">MFYFIAIIAAFSMICVLAWTLPNLSTDPAGMATGAGESATQPGDSPPSRLESLEGVLSTQLVAREITPGQYRRAVEGLAARDDERHPMNVPREIGPADA</sequence>
<feature type="region of interest" description="Disordered" evidence="1">
    <location>
        <begin position="77"/>
        <end position="99"/>
    </location>
</feature>
<comment type="caution">
    <text evidence="2">The sequence shown here is derived from an EMBL/GenBank/DDBJ whole genome shotgun (WGS) entry which is preliminary data.</text>
</comment>
<evidence type="ECO:0000313" key="2">
    <source>
        <dbReference type="EMBL" id="MBB4762915.1"/>
    </source>
</evidence>
<dbReference type="RefSeq" id="WP_184994296.1">
    <property type="nucleotide sequence ID" value="NZ_BOMK01000004.1"/>
</dbReference>
<dbReference type="Proteomes" id="UP000578112">
    <property type="component" value="Unassembled WGS sequence"/>
</dbReference>
<accession>A0A7W7HY91</accession>
<dbReference type="AlphaFoldDB" id="A0A7W7HY91"/>
<evidence type="ECO:0000256" key="1">
    <source>
        <dbReference type="SAM" id="MobiDB-lite"/>
    </source>
</evidence>